<dbReference type="InterPro" id="IPR044946">
    <property type="entry name" value="Restrct_endonuc_typeI_TRD_sf"/>
</dbReference>
<dbReference type="Pfam" id="PF01420">
    <property type="entry name" value="Methylase_S"/>
    <property type="match status" value="2"/>
</dbReference>
<dbReference type="PATRIC" id="fig|1194971.3.peg.870"/>
<organism evidence="5 6">
    <name type="scientific">Ligilactobacillus salivarius str. Ren</name>
    <dbReference type="NCBI Taxonomy" id="1194971"/>
    <lineage>
        <taxon>Bacteria</taxon>
        <taxon>Bacillati</taxon>
        <taxon>Bacillota</taxon>
        <taxon>Bacilli</taxon>
        <taxon>Lactobacillales</taxon>
        <taxon>Lactobacillaceae</taxon>
        <taxon>Ligilactobacillus</taxon>
    </lineage>
</organism>
<dbReference type="PANTHER" id="PTHR30408:SF12">
    <property type="entry name" value="TYPE I RESTRICTION ENZYME MJAVIII SPECIFICITY SUBUNIT"/>
    <property type="match status" value="1"/>
</dbReference>
<dbReference type="Gene3D" id="1.10.287.1120">
    <property type="entry name" value="Bipartite methylase S protein"/>
    <property type="match status" value="1"/>
</dbReference>
<evidence type="ECO:0000256" key="1">
    <source>
        <dbReference type="ARBA" id="ARBA00010923"/>
    </source>
</evidence>
<dbReference type="GO" id="GO:0003677">
    <property type="term" value="F:DNA binding"/>
    <property type="evidence" value="ECO:0007669"/>
    <property type="project" value="UniProtKB-KW"/>
</dbReference>
<dbReference type="AlphaFoldDB" id="A0A0F7PY60"/>
<dbReference type="REBASE" id="113678">
    <property type="entry name" value="S3.LsaRenORF869P"/>
</dbReference>
<dbReference type="RefSeq" id="WP_047035674.1">
    <property type="nucleotide sequence ID" value="NZ_CP011403.1"/>
</dbReference>
<dbReference type="Gene3D" id="3.90.220.20">
    <property type="entry name" value="DNA methylase specificity domains"/>
    <property type="match status" value="2"/>
</dbReference>
<protein>
    <submittedName>
        <fullName evidence="5">Type I restriction-modification system specificity subunit</fullName>
    </submittedName>
</protein>
<sequence>MAKEEKKAPKLRFNGYTNDWERKKLGDVANSYINGGTPDTQNKNYWIGDIPWIQSSDLKNDDIWNVNINKYITNKAVNDSAAKLIPANSIAIVTRVGVGKLAYMSQEYSTSQDFLSLVDIKEDLIFIMYMLYFKISKVSSSLQGTSIKGITKKELLNLSISIVNNTAEQNRIGQVFKILDNSINLHERKYEELTLIKKALLQKLFPKKDGFKPEIRYKNFNDAWEQRKLGEVVERFDNLRIPVTSSKREKGITPYYGANGIQDYVQGYTHDGEFVLVAEDGANDLQNYPVHYVNGKVWVNNHAHVLQGKNKMVDNLFLVNAIKQIKIETYLVGGSRAKLNADVMMKLPIKVPTFNEQQRLGKYFARLDSLITLHQCKLEKLKQLKKFLLQNMFI</sequence>
<dbReference type="InterPro" id="IPR052021">
    <property type="entry name" value="Type-I_RS_S_subunit"/>
</dbReference>
<proteinExistence type="inferred from homology"/>
<keyword evidence="3" id="KW-0238">DNA-binding</keyword>
<dbReference type="GO" id="GO:0009307">
    <property type="term" value="P:DNA restriction-modification system"/>
    <property type="evidence" value="ECO:0007669"/>
    <property type="project" value="UniProtKB-KW"/>
</dbReference>
<name>A0A0F7PY60_9LACO</name>
<dbReference type="Proteomes" id="UP000035027">
    <property type="component" value="Chromosome"/>
</dbReference>
<accession>A0A0F7PY60</accession>
<dbReference type="CDD" id="cd17262">
    <property type="entry name" value="RMtype1_S_Aco12261I-TRD2-CR2"/>
    <property type="match status" value="1"/>
</dbReference>
<evidence type="ECO:0000256" key="2">
    <source>
        <dbReference type="ARBA" id="ARBA00022747"/>
    </source>
</evidence>
<dbReference type="SUPFAM" id="SSF116734">
    <property type="entry name" value="DNA methylase specificity domain"/>
    <property type="match status" value="2"/>
</dbReference>
<evidence type="ECO:0000256" key="3">
    <source>
        <dbReference type="ARBA" id="ARBA00023125"/>
    </source>
</evidence>
<dbReference type="EMBL" id="CP011403">
    <property type="protein sequence ID" value="AKI04415.1"/>
    <property type="molecule type" value="Genomic_DNA"/>
</dbReference>
<dbReference type="InterPro" id="IPR000055">
    <property type="entry name" value="Restrct_endonuc_typeI_TRD"/>
</dbReference>
<feature type="domain" description="Type I restriction modification DNA specificity" evidence="4">
    <location>
        <begin position="19"/>
        <end position="194"/>
    </location>
</feature>
<feature type="domain" description="Type I restriction modification DNA specificity" evidence="4">
    <location>
        <begin position="222"/>
        <end position="383"/>
    </location>
</feature>
<reference evidence="5 6" key="1">
    <citation type="submission" date="2015-05" db="EMBL/GenBank/DDBJ databases">
        <title>Complete genome sequence of Lactobacillus salivarius Ren, a probiotic strain with antitumor activity.</title>
        <authorList>
            <person name="Sun E."/>
            <person name="Zhao L."/>
            <person name="Liu S."/>
            <person name="Zhang M."/>
            <person name="Guo H."/>
            <person name="Ren F."/>
        </authorList>
    </citation>
    <scope>NUCLEOTIDE SEQUENCE [LARGE SCALE GENOMIC DNA]</scope>
    <source>
        <strain evidence="5 6">Ren</strain>
    </source>
</reference>
<keyword evidence="2" id="KW-0680">Restriction system</keyword>
<dbReference type="CDD" id="cd17513">
    <property type="entry name" value="RMtype1_S_AveSPN6ORF1907P_TRD2-CR2_like"/>
    <property type="match status" value="1"/>
</dbReference>
<evidence type="ECO:0000313" key="5">
    <source>
        <dbReference type="EMBL" id="AKI04415.1"/>
    </source>
</evidence>
<dbReference type="PANTHER" id="PTHR30408">
    <property type="entry name" value="TYPE-1 RESTRICTION ENZYME ECOKI SPECIFICITY PROTEIN"/>
    <property type="match status" value="1"/>
</dbReference>
<evidence type="ECO:0000259" key="4">
    <source>
        <dbReference type="Pfam" id="PF01420"/>
    </source>
</evidence>
<evidence type="ECO:0000313" key="6">
    <source>
        <dbReference type="Proteomes" id="UP000035027"/>
    </source>
</evidence>
<comment type="similarity">
    <text evidence="1">Belongs to the type-I restriction system S methylase family.</text>
</comment>
<gene>
    <name evidence="5" type="ORF">LsR_00868</name>
</gene>